<proteinExistence type="predicted"/>
<accession>A0A182N5F5</accession>
<sequence length="98" mass="10261">MSNSAMVAVAICCILVLLAVFIVLIIVVGSTMGEPKIWMDFVPRVLPPLPLPTSMATAVRLVAATSVLITTIISATTTTITTTTINTTDSVVSSVQQQ</sequence>
<evidence type="ECO:0000313" key="2">
    <source>
        <dbReference type="EnsemblMetazoa" id="ADIR002874-PA"/>
    </source>
</evidence>
<name>A0A182N5F5_9DIPT</name>
<evidence type="ECO:0000313" key="3">
    <source>
        <dbReference type="Proteomes" id="UP000075884"/>
    </source>
</evidence>
<evidence type="ECO:0000256" key="1">
    <source>
        <dbReference type="SAM" id="Phobius"/>
    </source>
</evidence>
<protein>
    <submittedName>
        <fullName evidence="2">Uncharacterized protein</fullName>
    </submittedName>
</protein>
<dbReference type="Proteomes" id="UP000075884">
    <property type="component" value="Unassembled WGS sequence"/>
</dbReference>
<feature type="transmembrane region" description="Helical" evidence="1">
    <location>
        <begin position="6"/>
        <end position="29"/>
    </location>
</feature>
<dbReference type="AlphaFoldDB" id="A0A182N5F5"/>
<reference evidence="3" key="1">
    <citation type="submission" date="2013-03" db="EMBL/GenBank/DDBJ databases">
        <title>The Genome Sequence of Anopheles dirus WRAIR2.</title>
        <authorList>
            <consortium name="The Broad Institute Genomics Platform"/>
            <person name="Neafsey D.E."/>
            <person name="Walton C."/>
            <person name="Walker B."/>
            <person name="Young S.K."/>
            <person name="Zeng Q."/>
            <person name="Gargeya S."/>
            <person name="Fitzgerald M."/>
            <person name="Haas B."/>
            <person name="Abouelleil A."/>
            <person name="Allen A.W."/>
            <person name="Alvarado L."/>
            <person name="Arachchi H.M."/>
            <person name="Berlin A.M."/>
            <person name="Chapman S.B."/>
            <person name="Gainer-Dewar J."/>
            <person name="Goldberg J."/>
            <person name="Griggs A."/>
            <person name="Gujja S."/>
            <person name="Hansen M."/>
            <person name="Howarth C."/>
            <person name="Imamovic A."/>
            <person name="Ireland A."/>
            <person name="Larimer J."/>
            <person name="McCowan C."/>
            <person name="Murphy C."/>
            <person name="Pearson M."/>
            <person name="Poon T.W."/>
            <person name="Priest M."/>
            <person name="Roberts A."/>
            <person name="Saif S."/>
            <person name="Shea T."/>
            <person name="Sisk P."/>
            <person name="Sykes S."/>
            <person name="Wortman J."/>
            <person name="Nusbaum C."/>
            <person name="Birren B."/>
        </authorList>
    </citation>
    <scope>NUCLEOTIDE SEQUENCE [LARGE SCALE GENOMIC DNA]</scope>
    <source>
        <strain evidence="3">WRAIR2</strain>
    </source>
</reference>
<dbReference type="VEuPathDB" id="VectorBase:ADIR002874"/>
<organism evidence="2 3">
    <name type="scientific">Anopheles dirus</name>
    <dbReference type="NCBI Taxonomy" id="7168"/>
    <lineage>
        <taxon>Eukaryota</taxon>
        <taxon>Metazoa</taxon>
        <taxon>Ecdysozoa</taxon>
        <taxon>Arthropoda</taxon>
        <taxon>Hexapoda</taxon>
        <taxon>Insecta</taxon>
        <taxon>Pterygota</taxon>
        <taxon>Neoptera</taxon>
        <taxon>Endopterygota</taxon>
        <taxon>Diptera</taxon>
        <taxon>Nematocera</taxon>
        <taxon>Culicoidea</taxon>
        <taxon>Culicidae</taxon>
        <taxon>Anophelinae</taxon>
        <taxon>Anopheles</taxon>
    </lineage>
</organism>
<keyword evidence="1" id="KW-0812">Transmembrane</keyword>
<keyword evidence="1" id="KW-0472">Membrane</keyword>
<keyword evidence="1" id="KW-1133">Transmembrane helix</keyword>
<dbReference type="EnsemblMetazoa" id="ADIR002874-RA">
    <property type="protein sequence ID" value="ADIR002874-PA"/>
    <property type="gene ID" value="ADIR002874"/>
</dbReference>
<reference evidence="2" key="2">
    <citation type="submission" date="2020-05" db="UniProtKB">
        <authorList>
            <consortium name="EnsemblMetazoa"/>
        </authorList>
    </citation>
    <scope>IDENTIFICATION</scope>
    <source>
        <strain evidence="2">WRAIR2</strain>
    </source>
</reference>
<keyword evidence="3" id="KW-1185">Reference proteome</keyword>